<evidence type="ECO:0000313" key="7">
    <source>
        <dbReference type="EMBL" id="THU60201.1"/>
    </source>
</evidence>
<dbReference type="EMBL" id="PYDT01000005">
    <property type="protein sequence ID" value="THU60201.1"/>
    <property type="molecule type" value="Genomic_DNA"/>
</dbReference>
<dbReference type="PANTHER" id="PTHR42893:SF45">
    <property type="entry name" value="PROTEIN DETOXIFICATION 45, CHLOROPLASTIC"/>
    <property type="match status" value="1"/>
</dbReference>
<comment type="similarity">
    <text evidence="2 6">Belongs to the multi antimicrobial extrusion (MATE) (TC 2.A.66.1) family.</text>
</comment>
<evidence type="ECO:0000256" key="1">
    <source>
        <dbReference type="ARBA" id="ARBA00004141"/>
    </source>
</evidence>
<dbReference type="InterPro" id="IPR002528">
    <property type="entry name" value="MATE_fam"/>
</dbReference>
<protein>
    <recommendedName>
        <fullName evidence="6">Protein DETOXIFICATION</fullName>
    </recommendedName>
    <alternativeName>
        <fullName evidence="6">Multidrug and toxic compound extrusion protein</fullName>
    </alternativeName>
</protein>
<keyword evidence="8" id="KW-1185">Reference proteome</keyword>
<dbReference type="GO" id="GO:0016020">
    <property type="term" value="C:membrane"/>
    <property type="evidence" value="ECO:0007669"/>
    <property type="project" value="UniProtKB-SubCell"/>
</dbReference>
<keyword evidence="5 6" id="KW-0472">Membrane</keyword>
<feature type="transmembrane region" description="Helical" evidence="6">
    <location>
        <begin position="359"/>
        <end position="387"/>
    </location>
</feature>
<feature type="transmembrane region" description="Helical" evidence="6">
    <location>
        <begin position="523"/>
        <end position="544"/>
    </location>
</feature>
<evidence type="ECO:0000313" key="8">
    <source>
        <dbReference type="Proteomes" id="UP000317650"/>
    </source>
</evidence>
<keyword evidence="3 6" id="KW-0812">Transmembrane</keyword>
<feature type="transmembrane region" description="Helical" evidence="6">
    <location>
        <begin position="491"/>
        <end position="511"/>
    </location>
</feature>
<comment type="caution">
    <text evidence="6">Lacks conserved residue(s) required for the propagation of feature annotation.</text>
</comment>
<comment type="caution">
    <text evidence="7">The sequence shown here is derived from an EMBL/GenBank/DDBJ whole genome shotgun (WGS) entry which is preliminary data.</text>
</comment>
<feature type="transmembrane region" description="Helical" evidence="6">
    <location>
        <begin position="326"/>
        <end position="347"/>
    </location>
</feature>
<comment type="subcellular location">
    <subcellularLocation>
        <location evidence="1">Membrane</location>
        <topology evidence="1">Multi-pass membrane protein</topology>
    </subcellularLocation>
</comment>
<dbReference type="GO" id="GO:0042910">
    <property type="term" value="F:xenobiotic transmembrane transporter activity"/>
    <property type="evidence" value="ECO:0007669"/>
    <property type="project" value="InterPro"/>
</dbReference>
<evidence type="ECO:0000256" key="6">
    <source>
        <dbReference type="RuleBase" id="RU004914"/>
    </source>
</evidence>
<name>A0A4S8JEH0_MUSBA</name>
<feature type="transmembrane region" description="Helical" evidence="6">
    <location>
        <begin position="448"/>
        <end position="470"/>
    </location>
</feature>
<dbReference type="NCBIfam" id="TIGR00797">
    <property type="entry name" value="matE"/>
    <property type="match status" value="1"/>
</dbReference>
<dbReference type="AlphaFoldDB" id="A0A4S8JEH0"/>
<organism evidence="7 8">
    <name type="scientific">Musa balbisiana</name>
    <name type="common">Banana</name>
    <dbReference type="NCBI Taxonomy" id="52838"/>
    <lineage>
        <taxon>Eukaryota</taxon>
        <taxon>Viridiplantae</taxon>
        <taxon>Streptophyta</taxon>
        <taxon>Embryophyta</taxon>
        <taxon>Tracheophyta</taxon>
        <taxon>Spermatophyta</taxon>
        <taxon>Magnoliopsida</taxon>
        <taxon>Liliopsida</taxon>
        <taxon>Zingiberales</taxon>
        <taxon>Musaceae</taxon>
        <taxon>Musa</taxon>
    </lineage>
</organism>
<dbReference type="PANTHER" id="PTHR42893">
    <property type="entry name" value="PROTEIN DETOXIFICATION 44, CHLOROPLASTIC-RELATED"/>
    <property type="match status" value="1"/>
</dbReference>
<reference evidence="7 8" key="1">
    <citation type="journal article" date="2019" name="Nat. Plants">
        <title>Genome sequencing of Musa balbisiana reveals subgenome evolution and function divergence in polyploid bananas.</title>
        <authorList>
            <person name="Yao X."/>
        </authorList>
    </citation>
    <scope>NUCLEOTIDE SEQUENCE [LARGE SCALE GENOMIC DNA]</scope>
    <source>
        <strain evidence="8">cv. DH-PKW</strain>
        <tissue evidence="7">Leaves</tissue>
    </source>
</reference>
<feature type="transmembrane region" description="Helical" evidence="6">
    <location>
        <begin position="408"/>
        <end position="428"/>
    </location>
</feature>
<dbReference type="STRING" id="52838.A0A4S8JEH0"/>
<dbReference type="InterPro" id="IPR044644">
    <property type="entry name" value="DinF-like"/>
</dbReference>
<feature type="transmembrane region" description="Helical" evidence="6">
    <location>
        <begin position="287"/>
        <end position="314"/>
    </location>
</feature>
<dbReference type="CDD" id="cd13136">
    <property type="entry name" value="MATE_DinF_like"/>
    <property type="match status" value="1"/>
</dbReference>
<evidence type="ECO:0000256" key="4">
    <source>
        <dbReference type="ARBA" id="ARBA00022989"/>
    </source>
</evidence>
<dbReference type="GO" id="GO:0015297">
    <property type="term" value="F:antiporter activity"/>
    <property type="evidence" value="ECO:0007669"/>
    <property type="project" value="InterPro"/>
</dbReference>
<evidence type="ECO:0000256" key="5">
    <source>
        <dbReference type="ARBA" id="ARBA00023136"/>
    </source>
</evidence>
<sequence>MLFLPAPDWEAEKTRCIGRKHLRARVRPPDLEVYNRPDVAVSVGRSSYRRMKSIQQRGLFPAFAPCYHDGKANKEIKCPFMGTCLNQTHTLRINNARTSGSNTRKDSFLAIVQKRFSPAMTECRRRVIPAVRCQSSSDCNMDQYISAERFTQKTEHPLGSIREHLFKIVGGPNNGLHPGSVKNELILLALPAIIGQAIDPLAQLMETAYIGRLGPVELASAGVSVSIFNIISKLFNVPLLSITTSFVAEDISKTASEQYISEGIFMVKKVSDKKVGRLKLPSVSSAILLAAVIGTIEAFALFFGAGLFLNVMGVSVVSPMHKPSQLFLCLRALGAPAVVISLAVQGLGNISAVLLLPVLVYSFHLGIVGAAIATIASQYITTFLLIWSLSKRAVLLPPKIEDLQFGGYIKSGGFLLGRTLSVLITMTLGTSMAARQGPLAMAAHQICLQVWLAVSLLSDALAVSAQALIASSSAKCDYDRVKQVTYYVLKAGLFTGIALTIVLGASFGNLAELFTKDAGVLQIVRTGALFVSVTQPVNALAFIFDGLHYGVSDFAYSAWSMMVVGAMSSAFLLFAPSVFGLAGVWSGLTLFMGLRMMAGFFRLNWKTGPWWFLHQEIPKFKIHYTPDSLIPVDDNPADYDYATTTE</sequence>
<dbReference type="Pfam" id="PF01554">
    <property type="entry name" value="MatE"/>
    <property type="match status" value="1"/>
</dbReference>
<dbReference type="Proteomes" id="UP000317650">
    <property type="component" value="Chromosome 7"/>
</dbReference>
<feature type="transmembrane region" description="Helical" evidence="6">
    <location>
        <begin position="581"/>
        <end position="601"/>
    </location>
</feature>
<proteinExistence type="inferred from homology"/>
<evidence type="ECO:0000256" key="3">
    <source>
        <dbReference type="ARBA" id="ARBA00022692"/>
    </source>
</evidence>
<evidence type="ECO:0000256" key="2">
    <source>
        <dbReference type="ARBA" id="ARBA00010199"/>
    </source>
</evidence>
<accession>A0A4S8JEH0</accession>
<gene>
    <name evidence="7" type="ORF">C4D60_Mb07t10150</name>
</gene>
<keyword evidence="4 6" id="KW-1133">Transmembrane helix</keyword>